<accession>A0A1F7XZW4</accession>
<dbReference type="CDD" id="cd04186">
    <property type="entry name" value="GT_2_like_c"/>
    <property type="match status" value="1"/>
</dbReference>
<comment type="caution">
    <text evidence="2">The sequence shown here is derived from an EMBL/GenBank/DDBJ whole genome shotgun (WGS) entry which is preliminary data.</text>
</comment>
<dbReference type="Pfam" id="PF00535">
    <property type="entry name" value="Glycos_transf_2"/>
    <property type="match status" value="1"/>
</dbReference>
<feature type="domain" description="Glycosyltransferase 2-like" evidence="1">
    <location>
        <begin position="7"/>
        <end position="149"/>
    </location>
</feature>
<dbReference type="Proteomes" id="UP000178419">
    <property type="component" value="Unassembled WGS sequence"/>
</dbReference>
<dbReference type="InterPro" id="IPR029044">
    <property type="entry name" value="Nucleotide-diphossugar_trans"/>
</dbReference>
<dbReference type="EMBL" id="MGGE01000039">
    <property type="protein sequence ID" value="OGM20572.1"/>
    <property type="molecule type" value="Genomic_DNA"/>
</dbReference>
<reference evidence="2 3" key="1">
    <citation type="journal article" date="2016" name="Nat. Commun.">
        <title>Thousands of microbial genomes shed light on interconnected biogeochemical processes in an aquifer system.</title>
        <authorList>
            <person name="Anantharaman K."/>
            <person name="Brown C.T."/>
            <person name="Hug L.A."/>
            <person name="Sharon I."/>
            <person name="Castelle C.J."/>
            <person name="Probst A.J."/>
            <person name="Thomas B.C."/>
            <person name="Singh A."/>
            <person name="Wilkins M.J."/>
            <person name="Karaoz U."/>
            <person name="Brodie E.L."/>
            <person name="Williams K.H."/>
            <person name="Hubbard S.S."/>
            <person name="Banfield J.F."/>
        </authorList>
    </citation>
    <scope>NUCLEOTIDE SEQUENCE [LARGE SCALE GENOMIC DNA]</scope>
</reference>
<proteinExistence type="predicted"/>
<protein>
    <recommendedName>
        <fullName evidence="1">Glycosyltransferase 2-like domain-containing protein</fullName>
    </recommendedName>
</protein>
<evidence type="ECO:0000259" key="1">
    <source>
        <dbReference type="Pfam" id="PF00535"/>
    </source>
</evidence>
<dbReference type="InterPro" id="IPR001173">
    <property type="entry name" value="Glyco_trans_2-like"/>
</dbReference>
<evidence type="ECO:0000313" key="3">
    <source>
        <dbReference type="Proteomes" id="UP000178419"/>
    </source>
</evidence>
<dbReference type="AlphaFoldDB" id="A0A1F7XZW4"/>
<name>A0A1F7XZW4_9BACT</name>
<dbReference type="PANTHER" id="PTHR43179:SF7">
    <property type="entry name" value="RHAMNOSYLTRANSFERASE WBBL"/>
    <property type="match status" value="1"/>
</dbReference>
<organism evidence="2 3">
    <name type="scientific">Candidatus Woesebacteria bacterium RIFCSPHIGHO2_01_FULL_38_9</name>
    <dbReference type="NCBI Taxonomy" id="1802492"/>
    <lineage>
        <taxon>Bacteria</taxon>
        <taxon>Candidatus Woeseibacteriota</taxon>
    </lineage>
</organism>
<gene>
    <name evidence="2" type="ORF">A2714_04500</name>
</gene>
<dbReference type="PANTHER" id="PTHR43179">
    <property type="entry name" value="RHAMNOSYLTRANSFERASE WBBL"/>
    <property type="match status" value="1"/>
</dbReference>
<dbReference type="SUPFAM" id="SSF53448">
    <property type="entry name" value="Nucleotide-diphospho-sugar transferases"/>
    <property type="match status" value="1"/>
</dbReference>
<dbReference type="Gene3D" id="3.90.550.10">
    <property type="entry name" value="Spore Coat Polysaccharide Biosynthesis Protein SpsA, Chain A"/>
    <property type="match status" value="1"/>
</dbReference>
<evidence type="ECO:0000313" key="2">
    <source>
        <dbReference type="EMBL" id="OGM20572.1"/>
    </source>
</evidence>
<sequence length="303" mass="35241">MKKTKLSIVILSYNTKDLLRSCLLSLEKVSDEVSFEVIISDNGSADGSTQMVEKDFPWVKKIIRNKQNIGFAAGNNKARYFAHGEYILFLNSDTVVYKNTLKEMIYYMDKNLAVGASTCKLVLPNGEPDKDARRSFVTPWTGLVHLFLKLDKIFPNSRLFSQYWYGYISPDATHEVDSLQGAFFLTRKKILDDVGWFDEDYFLDAEDIDLSWRIKEKRWKIMYYPKVETLHVKGASKGKNNETKKKIPFKEKVKFRLSGVNSMELFVKKRVWNKYPLPLMLLVLFGIKALKIIRFVKLLITER</sequence>